<organism evidence="10 11">
    <name type="scientific">Salinibacillus xinjiangensis</name>
    <dbReference type="NCBI Taxonomy" id="1229268"/>
    <lineage>
        <taxon>Bacteria</taxon>
        <taxon>Bacillati</taxon>
        <taxon>Bacillota</taxon>
        <taxon>Bacilli</taxon>
        <taxon>Bacillales</taxon>
        <taxon>Bacillaceae</taxon>
        <taxon>Salinibacillus</taxon>
    </lineage>
</organism>
<dbReference type="EMBL" id="WJNH01000002">
    <property type="protein sequence ID" value="MRG85295.1"/>
    <property type="molecule type" value="Genomic_DNA"/>
</dbReference>
<dbReference type="InterPro" id="IPR050055">
    <property type="entry name" value="EF-Tu_GTPase"/>
</dbReference>
<sequence>MAGKNYTIGMAGHIDHGKTSLTKALTNIDTDRLKEEKERNISIELGFAPLKLKGANFHVSIIDVPGHERFIRQMIAGVAGIDLVIITIAADEGIMPQTKEHIDILSLLQVERAIIAITKVDKADEELLELVIDDVRQYMKDTHFHDAPMLCVDSLSEKGIPELEEQIVKELEQTPIRNAKNPFRMPIDQVFTLKGVGTIVRGTIYDGAIQKGEPFYVLPGQQMGKARQLQVHHEEVNAASAGQRAAINVVGIDREELERGDVFVKNPKYFDQSDTIDVSLKLLNDIQTPIKQRAPIKLHTGANEVYGKIVFFDRNKVQQDSNEILCQIRLQKPIVVNRGDRFILRRATPVETLGGGWIINPVGEKYKFGPKTIEQLQQVKEGSPETLVKQLLNEEKWLERHELIRKLSLDEATIDQLLHDLEQLGEVVYVHQHYATAITLETLWNDIETRLTEFHQEHPLKEGMNKPELLQLYDGPKKVIEELLNQWLKDKQLKQSQQYLSLYTFTPHLPSQWKKRMGNVLEQMKLDQIQVKEWEEYVLNESIPAELANDFKAYVIREKSAYPLSEKHVINAQVFLEKVKELSEQTDEYFTLSDAKDVWGVSRKYLIPLLELLDELQYTERVDRDRRWLCRPN</sequence>
<dbReference type="Proteomes" id="UP000480185">
    <property type="component" value="Unassembled WGS sequence"/>
</dbReference>
<dbReference type="InterPro" id="IPR036390">
    <property type="entry name" value="WH_DNA-bd_sf"/>
</dbReference>
<dbReference type="SUPFAM" id="SSF50447">
    <property type="entry name" value="Translation proteins"/>
    <property type="match status" value="1"/>
</dbReference>
<dbReference type="InterPro" id="IPR004161">
    <property type="entry name" value="EFTu-like_2"/>
</dbReference>
<accession>A0A6G1X320</accession>
<dbReference type="GO" id="GO:0003746">
    <property type="term" value="F:translation elongation factor activity"/>
    <property type="evidence" value="ECO:0007669"/>
    <property type="project" value="UniProtKB-KW"/>
</dbReference>
<dbReference type="SUPFAM" id="SSF50465">
    <property type="entry name" value="EF-Tu/eEF-1alpha/eIF2-gamma C-terminal domain"/>
    <property type="match status" value="1"/>
</dbReference>
<dbReference type="CDD" id="cd15491">
    <property type="entry name" value="selB_III"/>
    <property type="match status" value="1"/>
</dbReference>
<dbReference type="Gene3D" id="1.10.10.2770">
    <property type="match status" value="1"/>
</dbReference>
<dbReference type="GO" id="GO:0001514">
    <property type="term" value="P:selenocysteine incorporation"/>
    <property type="evidence" value="ECO:0007669"/>
    <property type="project" value="InterPro"/>
</dbReference>
<evidence type="ECO:0000256" key="3">
    <source>
        <dbReference type="ARBA" id="ARBA00022490"/>
    </source>
</evidence>
<dbReference type="GO" id="GO:0003723">
    <property type="term" value="F:RNA binding"/>
    <property type="evidence" value="ECO:0007669"/>
    <property type="project" value="InterPro"/>
</dbReference>
<dbReference type="OrthoDB" id="9804504at2"/>
<dbReference type="Pfam" id="PF25461">
    <property type="entry name" value="Beta-barrel_SelB"/>
    <property type="match status" value="1"/>
</dbReference>
<dbReference type="PANTHER" id="PTHR43721:SF11">
    <property type="entry name" value="SELENOCYSTEINE-SPECIFIC ELONGATION FACTOR"/>
    <property type="match status" value="1"/>
</dbReference>
<dbReference type="InterPro" id="IPR057335">
    <property type="entry name" value="Beta-barrel_SelB"/>
</dbReference>
<keyword evidence="11" id="KW-1185">Reference proteome</keyword>
<dbReference type="PANTHER" id="PTHR43721">
    <property type="entry name" value="ELONGATION FACTOR TU-RELATED"/>
    <property type="match status" value="1"/>
</dbReference>
<name>A0A6G1X320_9BACI</name>
<keyword evidence="6" id="KW-0342">GTP-binding</keyword>
<dbReference type="SUPFAM" id="SSF46785">
    <property type="entry name" value="Winged helix' DNA-binding domain"/>
    <property type="match status" value="2"/>
</dbReference>
<dbReference type="InterPro" id="IPR036388">
    <property type="entry name" value="WH-like_DNA-bd_sf"/>
</dbReference>
<keyword evidence="4" id="KW-0547">Nucleotide-binding</keyword>
<evidence type="ECO:0000313" key="11">
    <source>
        <dbReference type="Proteomes" id="UP000480185"/>
    </source>
</evidence>
<proteinExistence type="predicted"/>
<dbReference type="InterPro" id="IPR015191">
    <property type="entry name" value="SelB_WHD4"/>
</dbReference>
<dbReference type="CDD" id="cd04171">
    <property type="entry name" value="SelB"/>
    <property type="match status" value="1"/>
</dbReference>
<dbReference type="NCBIfam" id="TIGR00231">
    <property type="entry name" value="small_GTP"/>
    <property type="match status" value="1"/>
</dbReference>
<dbReference type="InterPro" id="IPR027417">
    <property type="entry name" value="P-loop_NTPase"/>
</dbReference>
<dbReference type="InterPro" id="IPR015190">
    <property type="entry name" value="Elong_fac_SelB-wing-hlx_typ-2"/>
</dbReference>
<dbReference type="GO" id="GO:0005737">
    <property type="term" value="C:cytoplasm"/>
    <property type="evidence" value="ECO:0007669"/>
    <property type="project" value="UniProtKB-SubCell"/>
</dbReference>
<dbReference type="NCBIfam" id="TIGR00475">
    <property type="entry name" value="selB"/>
    <property type="match status" value="1"/>
</dbReference>
<reference evidence="10 11" key="1">
    <citation type="submission" date="2019-11" db="EMBL/GenBank/DDBJ databases">
        <authorList>
            <person name="Li J."/>
        </authorList>
    </citation>
    <scope>NUCLEOTIDE SEQUENCE [LARGE SCALE GENOMIC DNA]</scope>
    <source>
        <strain evidence="10 11">J4</strain>
    </source>
</reference>
<dbReference type="PROSITE" id="PS51722">
    <property type="entry name" value="G_TR_2"/>
    <property type="match status" value="1"/>
</dbReference>
<protein>
    <recommendedName>
        <fullName evidence="2">Selenocysteine-specific elongation factor</fullName>
    </recommendedName>
    <alternativeName>
        <fullName evidence="8">SelB translation factor</fullName>
    </alternativeName>
</protein>
<dbReference type="SUPFAM" id="SSF52540">
    <property type="entry name" value="P-loop containing nucleoside triphosphate hydrolases"/>
    <property type="match status" value="1"/>
</dbReference>
<evidence type="ECO:0000259" key="9">
    <source>
        <dbReference type="PROSITE" id="PS51722"/>
    </source>
</evidence>
<evidence type="ECO:0000256" key="2">
    <source>
        <dbReference type="ARBA" id="ARBA00015953"/>
    </source>
</evidence>
<evidence type="ECO:0000256" key="8">
    <source>
        <dbReference type="ARBA" id="ARBA00031615"/>
    </source>
</evidence>
<evidence type="ECO:0000256" key="5">
    <source>
        <dbReference type="ARBA" id="ARBA00022917"/>
    </source>
</evidence>
<comment type="caution">
    <text evidence="10">The sequence shown here is derived from an EMBL/GenBank/DDBJ whole genome shotgun (WGS) entry which is preliminary data.</text>
</comment>
<feature type="domain" description="Tr-type G" evidence="9">
    <location>
        <begin position="3"/>
        <end position="176"/>
    </location>
</feature>
<dbReference type="Pfam" id="PF00009">
    <property type="entry name" value="GTP_EFTU"/>
    <property type="match status" value="1"/>
</dbReference>
<keyword evidence="5" id="KW-0648">Protein biosynthesis</keyword>
<keyword evidence="10" id="KW-0251">Elongation factor</keyword>
<dbReference type="PRINTS" id="PR00315">
    <property type="entry name" value="ELONGATNFCT"/>
</dbReference>
<dbReference type="Pfam" id="PF09107">
    <property type="entry name" value="WHD_3rd_SelB"/>
    <property type="match status" value="1"/>
</dbReference>
<dbReference type="InterPro" id="IPR004535">
    <property type="entry name" value="Transl_elong_SelB"/>
</dbReference>
<dbReference type="Gene3D" id="2.40.30.10">
    <property type="entry name" value="Translation factors"/>
    <property type="match status" value="1"/>
</dbReference>
<dbReference type="InterPro" id="IPR009000">
    <property type="entry name" value="Transl_B-barrel_sf"/>
</dbReference>
<dbReference type="Pfam" id="PF03144">
    <property type="entry name" value="GTP_EFTU_D2"/>
    <property type="match status" value="1"/>
</dbReference>
<dbReference type="GO" id="GO:0003924">
    <property type="term" value="F:GTPase activity"/>
    <property type="evidence" value="ECO:0007669"/>
    <property type="project" value="InterPro"/>
</dbReference>
<gene>
    <name evidence="10" type="primary">selB</name>
    <name evidence="10" type="ORF">GH754_03015</name>
</gene>
<evidence type="ECO:0000256" key="4">
    <source>
        <dbReference type="ARBA" id="ARBA00022741"/>
    </source>
</evidence>
<comment type="function">
    <text evidence="7">Translation factor necessary for the incorporation of selenocysteine into proteins. It probably replaces EF-Tu for the insertion of selenocysteine directed by the UGA codon. SelB binds GTP and GDP.</text>
</comment>
<evidence type="ECO:0000313" key="10">
    <source>
        <dbReference type="EMBL" id="MRG85295.1"/>
    </source>
</evidence>
<evidence type="ECO:0000256" key="6">
    <source>
        <dbReference type="ARBA" id="ARBA00023134"/>
    </source>
</evidence>
<dbReference type="InterPro" id="IPR000795">
    <property type="entry name" value="T_Tr_GTP-bd_dom"/>
</dbReference>
<comment type="subcellular location">
    <subcellularLocation>
        <location evidence="1">Cytoplasm</location>
    </subcellularLocation>
</comment>
<dbReference type="GO" id="GO:0005525">
    <property type="term" value="F:GTP binding"/>
    <property type="evidence" value="ECO:0007669"/>
    <property type="project" value="UniProtKB-KW"/>
</dbReference>
<dbReference type="InterPro" id="IPR009001">
    <property type="entry name" value="Transl_elong_EF1A/Init_IF2_C"/>
</dbReference>
<dbReference type="RefSeq" id="WP_153727257.1">
    <property type="nucleotide sequence ID" value="NZ_WJNH01000002.1"/>
</dbReference>
<dbReference type="CDD" id="cd03696">
    <property type="entry name" value="SelB_II"/>
    <property type="match status" value="1"/>
</dbReference>
<dbReference type="Gene3D" id="1.10.10.10">
    <property type="entry name" value="Winged helix-like DNA-binding domain superfamily/Winged helix DNA-binding domain"/>
    <property type="match status" value="1"/>
</dbReference>
<dbReference type="AlphaFoldDB" id="A0A6G1X320"/>
<dbReference type="Pfam" id="PF09106">
    <property type="entry name" value="WHD_2nd_SelB"/>
    <property type="match status" value="1"/>
</dbReference>
<dbReference type="Gene3D" id="3.40.50.300">
    <property type="entry name" value="P-loop containing nucleotide triphosphate hydrolases"/>
    <property type="match status" value="1"/>
</dbReference>
<evidence type="ECO:0000256" key="7">
    <source>
        <dbReference type="ARBA" id="ARBA00025526"/>
    </source>
</evidence>
<keyword evidence="3" id="KW-0963">Cytoplasm</keyword>
<dbReference type="InterPro" id="IPR005225">
    <property type="entry name" value="Small_GTP-bd"/>
</dbReference>
<evidence type="ECO:0000256" key="1">
    <source>
        <dbReference type="ARBA" id="ARBA00004496"/>
    </source>
</evidence>